<dbReference type="InterPro" id="IPR045649">
    <property type="entry name" value="DUF6400"/>
</dbReference>
<dbReference type="Pfam" id="PF19938">
    <property type="entry name" value="DUF6400"/>
    <property type="match status" value="1"/>
</dbReference>
<gene>
    <name evidence="1" type="ORF">BST39_21050</name>
</gene>
<proteinExistence type="predicted"/>
<evidence type="ECO:0000313" key="2">
    <source>
        <dbReference type="Proteomes" id="UP000192513"/>
    </source>
</evidence>
<accession>A0A1X0I5Z0</accession>
<dbReference type="STRING" id="590652.BST39_21050"/>
<protein>
    <submittedName>
        <fullName evidence="1">Uncharacterized protein</fullName>
    </submittedName>
</protein>
<reference evidence="1 2" key="1">
    <citation type="submission" date="2017-02" db="EMBL/GenBank/DDBJ databases">
        <title>The new phylogeny of genus Mycobacterium.</title>
        <authorList>
            <person name="Tortoli E."/>
            <person name="Trovato A."/>
            <person name="Cirillo D.M."/>
        </authorList>
    </citation>
    <scope>NUCLEOTIDE SEQUENCE [LARGE SCALE GENOMIC DNA]</scope>
    <source>
        <strain evidence="1 2">DSM 45000</strain>
    </source>
</reference>
<dbReference type="AlphaFoldDB" id="A0A1X0I5Z0"/>
<dbReference type="OrthoDB" id="3854249at2"/>
<comment type="caution">
    <text evidence="1">The sequence shown here is derived from an EMBL/GenBank/DDBJ whole genome shotgun (WGS) entry which is preliminary data.</text>
</comment>
<dbReference type="EMBL" id="MVIE01000032">
    <property type="protein sequence ID" value="ORB36243.1"/>
    <property type="molecule type" value="Genomic_DNA"/>
</dbReference>
<dbReference type="Proteomes" id="UP000192513">
    <property type="component" value="Unassembled WGS sequence"/>
</dbReference>
<evidence type="ECO:0000313" key="1">
    <source>
        <dbReference type="EMBL" id="ORB36243.1"/>
    </source>
</evidence>
<keyword evidence="2" id="KW-1185">Reference proteome</keyword>
<name>A0A1X0I5Z0_9MYCO</name>
<sequence length="81" mass="9085">MAGRAMADLNFAYDLTLDEARRRSAVLDAMGDDWDPVAVLAEEQTAYDMLYSNLDAEQQRVYDELVRAGVLPSRTADRVTD</sequence>
<organism evidence="1 2">
    <name type="scientific">Mycobacterium paraseoulense</name>
    <dbReference type="NCBI Taxonomy" id="590652"/>
    <lineage>
        <taxon>Bacteria</taxon>
        <taxon>Bacillati</taxon>
        <taxon>Actinomycetota</taxon>
        <taxon>Actinomycetes</taxon>
        <taxon>Mycobacteriales</taxon>
        <taxon>Mycobacteriaceae</taxon>
        <taxon>Mycobacterium</taxon>
    </lineage>
</organism>